<keyword evidence="5 6" id="KW-0472">Membrane</keyword>
<dbReference type="OrthoDB" id="9761531at2"/>
<dbReference type="InterPro" id="IPR052159">
    <property type="entry name" value="Competence_DNA_uptake"/>
</dbReference>
<evidence type="ECO:0000256" key="3">
    <source>
        <dbReference type="ARBA" id="ARBA00022692"/>
    </source>
</evidence>
<feature type="transmembrane region" description="Helical" evidence="6">
    <location>
        <begin position="331"/>
        <end position="347"/>
    </location>
</feature>
<accession>A0A417YJC9</accession>
<feature type="domain" description="Metallo-beta-lactamase" evidence="7">
    <location>
        <begin position="515"/>
        <end position="717"/>
    </location>
</feature>
<name>A0A417YJC9_9BACI</name>
<proteinExistence type="predicted"/>
<reference evidence="8 9" key="1">
    <citation type="journal article" date="2007" name="Int. J. Syst. Evol. Microbiol.">
        <title>Oceanobacillus profundus sp. nov., isolated from a deep-sea sediment core.</title>
        <authorList>
            <person name="Kim Y.G."/>
            <person name="Choi D.H."/>
            <person name="Hyun S."/>
            <person name="Cho B.C."/>
        </authorList>
    </citation>
    <scope>NUCLEOTIDE SEQUENCE [LARGE SCALE GENOMIC DNA]</scope>
    <source>
        <strain evidence="8 9">DSM 18246</strain>
    </source>
</reference>
<dbReference type="GO" id="GO:0005886">
    <property type="term" value="C:plasma membrane"/>
    <property type="evidence" value="ECO:0007669"/>
    <property type="project" value="UniProtKB-SubCell"/>
</dbReference>
<feature type="transmembrane region" description="Helical" evidence="6">
    <location>
        <begin position="359"/>
        <end position="383"/>
    </location>
</feature>
<dbReference type="InterPro" id="IPR001279">
    <property type="entry name" value="Metallo-B-lactamas"/>
</dbReference>
<evidence type="ECO:0000256" key="6">
    <source>
        <dbReference type="SAM" id="Phobius"/>
    </source>
</evidence>
<evidence type="ECO:0000256" key="5">
    <source>
        <dbReference type="ARBA" id="ARBA00023136"/>
    </source>
</evidence>
<feature type="transmembrane region" description="Helical" evidence="6">
    <location>
        <begin position="482"/>
        <end position="502"/>
    </location>
</feature>
<evidence type="ECO:0000256" key="1">
    <source>
        <dbReference type="ARBA" id="ARBA00004651"/>
    </source>
</evidence>
<sequence length="770" mass="88302">MKGYWHFAALAVGAAIVRIYFANDWIIIVFLLWISYLYFYGRLKKVPIFISLIMFFFFSLYIPPPTSQSSTALSSETAHYIGEIVSPVQLTQDKLEFVLEEQHSKQNILILYFPDNNKQTAEIEPVLDSFKYGASCMVSGSVELPNKSRNPAQFDYREYLLKSGITYQLILEDLTHVECDGSKFLERFYMLREQLLNHVESRFSAYTASWLTAIVFGDDSKMDSETEDIFQRWSLSHIIAISGSNIGLIVALFYFLLVKLNLLTQEKAQWLMVFFLPVYALLAGGDPSVWRASIMVVLFILLNKFKFRFSYTDILSIVFILLIFLDNTIMYHVGFQLSFLVTFAILLSKNWVGGTKSPFWQLLQISFVSQMVIIPIQFNYFSIFQPLSIILNLIVIPYFTVFVIPLMYILVPLSFLPNVFINLLDSLFFLIHQMIIAFIDLIDSVLYYPFLTSGFPFIAIIIYFGLFLLFMHDLERGMLIKAFRSGLLMTLLIMGIVARPYFSSEGTVTMFDIGQGDAFLIELPYRKGVIMIDAGSRFSFEDMNPTDSVYQQILRPYFYSRGIRELDSLILTHEDTDHIGSAEFIFKEMEVEQLIVSRYFDLSVLQKWSQIRKKPELVLVKGGDIITVSDQQLHVLAPDQDRASSNENSIVVFTEFGGVSWLFTGDITKTEESVLIQNYPNLSVDVLKVAHHGSSTSTDQDFIETADPRFALIPVGVDNSYGHPTPEVLETLEKFDVEILRTDQHGAVQFKYDDGGTFFPFLHKLRGEDK</sequence>
<dbReference type="InterPro" id="IPR035681">
    <property type="entry name" value="ComA-like_MBL"/>
</dbReference>
<feature type="transmembrane region" description="Helical" evidence="6">
    <location>
        <begin position="238"/>
        <end position="258"/>
    </location>
</feature>
<feature type="transmembrane region" description="Helical" evidence="6">
    <location>
        <begin position="278"/>
        <end position="302"/>
    </location>
</feature>
<feature type="transmembrane region" description="Helical" evidence="6">
    <location>
        <begin position="7"/>
        <end position="34"/>
    </location>
</feature>
<dbReference type="GO" id="GO:0030420">
    <property type="term" value="P:establishment of competence for transformation"/>
    <property type="evidence" value="ECO:0007669"/>
    <property type="project" value="InterPro"/>
</dbReference>
<dbReference type="SMART" id="SM00849">
    <property type="entry name" value="Lactamase_B"/>
    <property type="match status" value="1"/>
</dbReference>
<evidence type="ECO:0000313" key="8">
    <source>
        <dbReference type="EMBL" id="RHW33129.1"/>
    </source>
</evidence>
<protein>
    <submittedName>
        <fullName evidence="8">DNA internalization-related competence protein ComEC/Rec2</fullName>
    </submittedName>
</protein>
<feature type="transmembrane region" description="Helical" evidence="6">
    <location>
        <begin position="46"/>
        <end position="63"/>
    </location>
</feature>
<dbReference type="Pfam" id="PF00753">
    <property type="entry name" value="Lactamase_B"/>
    <property type="match status" value="1"/>
</dbReference>
<dbReference type="EMBL" id="QWEH01000004">
    <property type="protein sequence ID" value="RHW33129.1"/>
    <property type="molecule type" value="Genomic_DNA"/>
</dbReference>
<dbReference type="CDD" id="cd07731">
    <property type="entry name" value="ComA-like_MBL-fold"/>
    <property type="match status" value="1"/>
</dbReference>
<keyword evidence="9" id="KW-1185">Reference proteome</keyword>
<dbReference type="Proteomes" id="UP000285456">
    <property type="component" value="Unassembled WGS sequence"/>
</dbReference>
<dbReference type="NCBIfam" id="TIGR00360">
    <property type="entry name" value="ComEC_N-term"/>
    <property type="match status" value="1"/>
</dbReference>
<comment type="subcellular location">
    <subcellularLocation>
        <location evidence="1">Cell membrane</location>
        <topology evidence="1">Multi-pass membrane protein</topology>
    </subcellularLocation>
</comment>
<evidence type="ECO:0000256" key="4">
    <source>
        <dbReference type="ARBA" id="ARBA00022989"/>
    </source>
</evidence>
<dbReference type="InterPro" id="IPR004797">
    <property type="entry name" value="Competence_ComEC/Rec2"/>
</dbReference>
<dbReference type="PANTHER" id="PTHR30619">
    <property type="entry name" value="DNA INTERNALIZATION/COMPETENCE PROTEIN COMEC/REC2"/>
    <property type="match status" value="1"/>
</dbReference>
<organism evidence="8 9">
    <name type="scientific">Oceanobacillus profundus</name>
    <dbReference type="NCBI Taxonomy" id="372463"/>
    <lineage>
        <taxon>Bacteria</taxon>
        <taxon>Bacillati</taxon>
        <taxon>Bacillota</taxon>
        <taxon>Bacilli</taxon>
        <taxon>Bacillales</taxon>
        <taxon>Bacillaceae</taxon>
        <taxon>Oceanobacillus</taxon>
    </lineage>
</organism>
<keyword evidence="4 6" id="KW-1133">Transmembrane helix</keyword>
<evidence type="ECO:0000313" key="9">
    <source>
        <dbReference type="Proteomes" id="UP000285456"/>
    </source>
</evidence>
<dbReference type="Pfam" id="PF13567">
    <property type="entry name" value="DUF4131"/>
    <property type="match status" value="1"/>
</dbReference>
<gene>
    <name evidence="8" type="ORF">D1B32_08785</name>
</gene>
<dbReference type="InterPro" id="IPR004477">
    <property type="entry name" value="ComEC_N"/>
</dbReference>
<feature type="transmembrane region" description="Helical" evidence="6">
    <location>
        <begin position="309"/>
        <end position="325"/>
    </location>
</feature>
<keyword evidence="3 6" id="KW-0812">Transmembrane</keyword>
<feature type="transmembrane region" description="Helical" evidence="6">
    <location>
        <begin position="448"/>
        <end position="470"/>
    </location>
</feature>
<evidence type="ECO:0000256" key="2">
    <source>
        <dbReference type="ARBA" id="ARBA00022475"/>
    </source>
</evidence>
<feature type="transmembrane region" description="Helical" evidence="6">
    <location>
        <begin position="389"/>
        <end position="411"/>
    </location>
</feature>
<dbReference type="RefSeq" id="WP_095307074.1">
    <property type="nucleotide sequence ID" value="NZ_PHUT01000004.1"/>
</dbReference>
<comment type="caution">
    <text evidence="8">The sequence shown here is derived from an EMBL/GenBank/DDBJ whole genome shotgun (WGS) entry which is preliminary data.</text>
</comment>
<dbReference type="InterPro" id="IPR036866">
    <property type="entry name" value="RibonucZ/Hydroxyglut_hydro"/>
</dbReference>
<dbReference type="PANTHER" id="PTHR30619:SF1">
    <property type="entry name" value="RECOMBINATION PROTEIN 2"/>
    <property type="match status" value="1"/>
</dbReference>
<dbReference type="InterPro" id="IPR025405">
    <property type="entry name" value="DUF4131"/>
</dbReference>
<dbReference type="Gene3D" id="3.60.15.10">
    <property type="entry name" value="Ribonuclease Z/Hydroxyacylglutathione hydrolase-like"/>
    <property type="match status" value="1"/>
</dbReference>
<keyword evidence="2" id="KW-1003">Cell membrane</keyword>
<dbReference type="Pfam" id="PF03772">
    <property type="entry name" value="Competence"/>
    <property type="match status" value="1"/>
</dbReference>
<dbReference type="AlphaFoldDB" id="A0A417YJC9"/>
<dbReference type="NCBIfam" id="TIGR00361">
    <property type="entry name" value="ComEC_Rec2"/>
    <property type="match status" value="1"/>
</dbReference>
<evidence type="ECO:0000259" key="7">
    <source>
        <dbReference type="SMART" id="SM00849"/>
    </source>
</evidence>
<dbReference type="SUPFAM" id="SSF56281">
    <property type="entry name" value="Metallo-hydrolase/oxidoreductase"/>
    <property type="match status" value="1"/>
</dbReference>